<evidence type="ECO:0000256" key="17">
    <source>
        <dbReference type="SAM" id="SignalP"/>
    </source>
</evidence>
<comment type="similarity">
    <text evidence="2">Belongs to the CpsC/CapA family.</text>
</comment>
<keyword evidence="8" id="KW-0547">Nucleotide-binding</keyword>
<dbReference type="EMBL" id="LQPH01000169">
    <property type="protein sequence ID" value="ORW15858.1"/>
    <property type="molecule type" value="Genomic_DNA"/>
</dbReference>
<evidence type="ECO:0000259" key="18">
    <source>
        <dbReference type="Pfam" id="PF02706"/>
    </source>
</evidence>
<dbReference type="InterPro" id="IPR025669">
    <property type="entry name" value="AAA_dom"/>
</dbReference>
<evidence type="ECO:0000256" key="14">
    <source>
        <dbReference type="ARBA" id="ARBA00053015"/>
    </source>
</evidence>
<evidence type="ECO:0000259" key="19">
    <source>
        <dbReference type="Pfam" id="PF13614"/>
    </source>
</evidence>
<feature type="domain" description="Polysaccharide chain length determinant N-terminal" evidence="18">
    <location>
        <begin position="1"/>
        <end position="89"/>
    </location>
</feature>
<evidence type="ECO:0000256" key="8">
    <source>
        <dbReference type="ARBA" id="ARBA00022741"/>
    </source>
</evidence>
<evidence type="ECO:0000256" key="7">
    <source>
        <dbReference type="ARBA" id="ARBA00022692"/>
    </source>
</evidence>
<evidence type="ECO:0000256" key="12">
    <source>
        <dbReference type="ARBA" id="ARBA00023136"/>
    </source>
</evidence>
<evidence type="ECO:0000256" key="9">
    <source>
        <dbReference type="ARBA" id="ARBA00022777"/>
    </source>
</evidence>
<comment type="caution">
    <text evidence="20">The sequence shown here is derived from an EMBL/GenBank/DDBJ whole genome shotgun (WGS) entry which is preliminary data.</text>
</comment>
<keyword evidence="10" id="KW-0067">ATP-binding</keyword>
<dbReference type="STRING" id="244292.ABW17_23770"/>
<dbReference type="OrthoDB" id="9812433at2"/>
<proteinExistence type="inferred from homology"/>
<keyword evidence="21" id="KW-1185">Reference proteome</keyword>
<dbReference type="RefSeq" id="WP_047323792.1">
    <property type="nucleotide sequence ID" value="NZ_JACPNT010000008.1"/>
</dbReference>
<keyword evidence="11 16" id="KW-1133">Transmembrane helix</keyword>
<evidence type="ECO:0000256" key="15">
    <source>
        <dbReference type="SAM" id="MobiDB-lite"/>
    </source>
</evidence>
<dbReference type="InterPro" id="IPR050445">
    <property type="entry name" value="Bact_polysacc_biosynth/exp"/>
</dbReference>
<evidence type="ECO:0000256" key="5">
    <source>
        <dbReference type="ARBA" id="ARBA00022519"/>
    </source>
</evidence>
<gene>
    <name evidence="20" type="ORF">AWC17_16015</name>
</gene>
<comment type="catalytic activity">
    <reaction evidence="14">
        <text>L-tyrosyl-[protein] + ATP = O-phospho-L-tyrosyl-[protein] + ADP + H(+)</text>
        <dbReference type="Rhea" id="RHEA:10596"/>
        <dbReference type="Rhea" id="RHEA-COMP:10136"/>
        <dbReference type="Rhea" id="RHEA-COMP:20101"/>
        <dbReference type="ChEBI" id="CHEBI:15378"/>
        <dbReference type="ChEBI" id="CHEBI:30616"/>
        <dbReference type="ChEBI" id="CHEBI:46858"/>
        <dbReference type="ChEBI" id="CHEBI:61978"/>
        <dbReference type="ChEBI" id="CHEBI:456216"/>
    </reaction>
</comment>
<comment type="similarity">
    <text evidence="3">Belongs to the etk/wzc family.</text>
</comment>
<evidence type="ECO:0000256" key="1">
    <source>
        <dbReference type="ARBA" id="ARBA00004429"/>
    </source>
</evidence>
<accession>A0A1X1YXP3</accession>
<feature type="signal peptide" evidence="17">
    <location>
        <begin position="1"/>
        <end position="29"/>
    </location>
</feature>
<dbReference type="Pfam" id="PF02706">
    <property type="entry name" value="Wzz"/>
    <property type="match status" value="1"/>
</dbReference>
<evidence type="ECO:0000313" key="21">
    <source>
        <dbReference type="Proteomes" id="UP000193781"/>
    </source>
</evidence>
<dbReference type="CDD" id="cd05387">
    <property type="entry name" value="BY-kinase"/>
    <property type="match status" value="1"/>
</dbReference>
<evidence type="ECO:0000256" key="16">
    <source>
        <dbReference type="SAM" id="Phobius"/>
    </source>
</evidence>
<evidence type="ECO:0000256" key="13">
    <source>
        <dbReference type="ARBA" id="ARBA00023137"/>
    </source>
</evidence>
<keyword evidence="7 16" id="KW-0812">Transmembrane</keyword>
<keyword evidence="12 16" id="KW-0472">Membrane</keyword>
<dbReference type="PANTHER" id="PTHR32309">
    <property type="entry name" value="TYROSINE-PROTEIN KINASE"/>
    <property type="match status" value="1"/>
</dbReference>
<keyword evidence="17" id="KW-0732">Signal</keyword>
<reference evidence="20 21" key="1">
    <citation type="submission" date="2016-01" db="EMBL/GenBank/DDBJ databases">
        <title>The new phylogeny of the genus Mycobacterium.</title>
        <authorList>
            <person name="Tarcisio F."/>
            <person name="Conor M."/>
            <person name="Antonella G."/>
            <person name="Elisabetta G."/>
            <person name="Giulia F.S."/>
            <person name="Sara T."/>
            <person name="Anna F."/>
            <person name="Clotilde B."/>
            <person name="Roberto B."/>
            <person name="Veronica D.S."/>
            <person name="Fabio R."/>
            <person name="Monica P."/>
            <person name="Olivier J."/>
            <person name="Enrico T."/>
            <person name="Nicola S."/>
        </authorList>
    </citation>
    <scope>NUCLEOTIDE SEQUENCE [LARGE SCALE GENOMIC DNA]</scope>
    <source>
        <strain evidence="20 21">DSM 44803</strain>
    </source>
</reference>
<evidence type="ECO:0000313" key="20">
    <source>
        <dbReference type="EMBL" id="ORW15858.1"/>
    </source>
</evidence>
<evidence type="ECO:0000256" key="2">
    <source>
        <dbReference type="ARBA" id="ARBA00006683"/>
    </source>
</evidence>
<evidence type="ECO:0000256" key="10">
    <source>
        <dbReference type="ARBA" id="ARBA00022840"/>
    </source>
</evidence>
<dbReference type="GO" id="GO:0005886">
    <property type="term" value="C:plasma membrane"/>
    <property type="evidence" value="ECO:0007669"/>
    <property type="project" value="UniProtKB-SubCell"/>
</dbReference>
<feature type="transmembrane region" description="Helical" evidence="16">
    <location>
        <begin position="212"/>
        <end position="230"/>
    </location>
</feature>
<comment type="subcellular location">
    <subcellularLocation>
        <location evidence="1">Cell inner membrane</location>
        <topology evidence="1">Multi-pass membrane protein</topology>
    </subcellularLocation>
</comment>
<feature type="compositionally biased region" description="Pro residues" evidence="15">
    <location>
        <begin position="167"/>
        <end position="176"/>
    </location>
</feature>
<feature type="region of interest" description="Disordered" evidence="15">
    <location>
        <begin position="143"/>
        <end position="184"/>
    </location>
</feature>
<protein>
    <submittedName>
        <fullName evidence="20">Chain-length determining protein</fullName>
    </submittedName>
</protein>
<keyword evidence="9" id="KW-0418">Kinase</keyword>
<dbReference type="GO" id="GO:0004713">
    <property type="term" value="F:protein tyrosine kinase activity"/>
    <property type="evidence" value="ECO:0007669"/>
    <property type="project" value="TreeGrafter"/>
</dbReference>
<sequence>MDFRTFVRTLLTHWKLALGALLACTIGAAAVTALQTKHYQSTATILISFPGATDLTELYNGTLTAQERLSSYAQIAGGRTVAERAVNQLQVPISADTLVTQTQVKYTAKSQLFTITVKDTDPNRAAALAGAMADQFAALVPTLGATTGPNGRPVPVTPGQRPDVGEPTPPPTPPSEAPGQPAAKPLPVARARVVEAPRVPDHPVTPVPVRNMAMGFIAGILLAIAVAVAREASDRTVRSREKLEQLSGLPTLAELPGRRGNTPRFGVDSALDDAVRGLRARLLRAVGPEARRVLVAAPFGGEGTTTTALNLSLALAEIGEDVLLVEGDTRRHVIAGLLRVESGEGLANALANPEVAAEAVKPTPIAKLFILASRSARRETPPCSAFLPEVIDRVLLDLSSRFDRIVVDGPPVLATPDSGLLSGAVSATVLVVRARRTTADELNDALTALRSAGAQVVGTVLTDARPSLHIKAAAKTYRAKVSRPT</sequence>
<evidence type="ECO:0000256" key="3">
    <source>
        <dbReference type="ARBA" id="ARBA00008883"/>
    </source>
</evidence>
<dbReference type="PANTHER" id="PTHR32309:SF31">
    <property type="entry name" value="CAPSULAR EXOPOLYSACCHARIDE FAMILY"/>
    <property type="match status" value="1"/>
</dbReference>
<keyword evidence="6" id="KW-0808">Transferase</keyword>
<dbReference type="InterPro" id="IPR027417">
    <property type="entry name" value="P-loop_NTPase"/>
</dbReference>
<feature type="domain" description="AAA" evidence="19">
    <location>
        <begin position="296"/>
        <end position="416"/>
    </location>
</feature>
<dbReference type="SUPFAM" id="SSF52540">
    <property type="entry name" value="P-loop containing nucleoside triphosphate hydrolases"/>
    <property type="match status" value="1"/>
</dbReference>
<dbReference type="Proteomes" id="UP000193781">
    <property type="component" value="Unassembled WGS sequence"/>
</dbReference>
<dbReference type="Gene3D" id="3.40.50.300">
    <property type="entry name" value="P-loop containing nucleotide triphosphate hydrolases"/>
    <property type="match status" value="1"/>
</dbReference>
<evidence type="ECO:0000256" key="11">
    <source>
        <dbReference type="ARBA" id="ARBA00022989"/>
    </source>
</evidence>
<evidence type="ECO:0000256" key="6">
    <source>
        <dbReference type="ARBA" id="ARBA00022679"/>
    </source>
</evidence>
<dbReference type="Pfam" id="PF13614">
    <property type="entry name" value="AAA_31"/>
    <property type="match status" value="1"/>
</dbReference>
<keyword evidence="4" id="KW-1003">Cell membrane</keyword>
<name>A0A1X1YXP3_9MYCO</name>
<dbReference type="AlphaFoldDB" id="A0A1X1YXP3"/>
<evidence type="ECO:0000256" key="4">
    <source>
        <dbReference type="ARBA" id="ARBA00022475"/>
    </source>
</evidence>
<dbReference type="InterPro" id="IPR003856">
    <property type="entry name" value="LPS_length_determ_N"/>
</dbReference>
<keyword evidence="5" id="KW-0997">Cell inner membrane</keyword>
<feature type="chain" id="PRO_5039454374" evidence="17">
    <location>
        <begin position="30"/>
        <end position="485"/>
    </location>
</feature>
<organism evidence="20 21">
    <name type="scientific">Mycobacterium nebraskense</name>
    <dbReference type="NCBI Taxonomy" id="244292"/>
    <lineage>
        <taxon>Bacteria</taxon>
        <taxon>Bacillati</taxon>
        <taxon>Actinomycetota</taxon>
        <taxon>Actinomycetes</taxon>
        <taxon>Mycobacteriales</taxon>
        <taxon>Mycobacteriaceae</taxon>
        <taxon>Mycobacterium</taxon>
    </lineage>
</organism>
<keyword evidence="13" id="KW-0829">Tyrosine-protein kinase</keyword>
<dbReference type="InterPro" id="IPR005702">
    <property type="entry name" value="Wzc-like_C"/>
</dbReference>